<dbReference type="AlphaFoldDB" id="C7HTM7"/>
<gene>
    <name evidence="1" type="ORF">HMPREF0078_0628</name>
</gene>
<name>C7HTM7_9FIRM</name>
<protein>
    <submittedName>
        <fullName evidence="1">Uncharacterized protein</fullName>
    </submittedName>
</protein>
<keyword evidence="2" id="KW-1185">Reference proteome</keyword>
<comment type="caution">
    <text evidence="1">The sequence shown here is derived from an EMBL/GenBank/DDBJ whole genome shotgun (WGS) entry which is preliminary data.</text>
</comment>
<accession>C7HTM7</accession>
<organism evidence="1 2">
    <name type="scientific">Anaerococcus vaginalis ATCC 51170</name>
    <dbReference type="NCBI Taxonomy" id="655811"/>
    <lineage>
        <taxon>Bacteria</taxon>
        <taxon>Bacillati</taxon>
        <taxon>Bacillota</taxon>
        <taxon>Tissierellia</taxon>
        <taxon>Tissierellales</taxon>
        <taxon>Peptoniphilaceae</taxon>
        <taxon>Anaerococcus</taxon>
    </lineage>
</organism>
<proteinExistence type="predicted"/>
<evidence type="ECO:0000313" key="2">
    <source>
        <dbReference type="Proteomes" id="UP000003821"/>
    </source>
</evidence>
<dbReference type="EMBL" id="ACXU01000009">
    <property type="protein sequence ID" value="EEU12908.1"/>
    <property type="molecule type" value="Genomic_DNA"/>
</dbReference>
<reference evidence="1 2" key="1">
    <citation type="submission" date="2009-08" db="EMBL/GenBank/DDBJ databases">
        <authorList>
            <person name="Muzny D."/>
            <person name="Qin X."/>
            <person name="Deng J."/>
            <person name="Jiang H."/>
            <person name="Liu Y."/>
            <person name="Qu J."/>
            <person name="Song X.-Z."/>
            <person name="Zhang L."/>
            <person name="Thornton R."/>
            <person name="Coyle M."/>
            <person name="Francisco L."/>
            <person name="Jackson L."/>
            <person name="Javaid M."/>
            <person name="Korchina V."/>
            <person name="Kovar C."/>
            <person name="Mata R."/>
            <person name="Mathew T."/>
            <person name="Ngo R."/>
            <person name="Nguyen L."/>
            <person name="Nguyen N."/>
            <person name="Okwuonu G."/>
            <person name="Ongeri F."/>
            <person name="Pham C."/>
            <person name="Simmons D."/>
            <person name="Wilczek-Boney K."/>
            <person name="Hale W."/>
            <person name="Jakkamsetti A."/>
            <person name="Pham P."/>
            <person name="Ruth R."/>
            <person name="San Lucas F."/>
            <person name="Warren J."/>
            <person name="Zhang J."/>
            <person name="Zhao Z."/>
            <person name="Zhou C."/>
            <person name="Zhu D."/>
            <person name="Lee S."/>
            <person name="Bess C."/>
            <person name="Blankenburg K."/>
            <person name="Forbes L."/>
            <person name="Fu Q."/>
            <person name="Gubbala S."/>
            <person name="Hirani K."/>
            <person name="Jayaseelan J.C."/>
            <person name="Lara F."/>
            <person name="Munidasa M."/>
            <person name="Palculict T."/>
            <person name="Patil S."/>
            <person name="Pu L.-L."/>
            <person name="Saada N."/>
            <person name="Tang L."/>
            <person name="Weissenberger G."/>
            <person name="Zhu Y."/>
            <person name="Hemphill L."/>
            <person name="Shang Y."/>
            <person name="Youmans B."/>
            <person name="Ayvaz T."/>
            <person name="Ross M."/>
            <person name="Santibanez J."/>
            <person name="Aqrawi P."/>
            <person name="Gross S."/>
            <person name="Joshi V."/>
            <person name="Fowler G."/>
            <person name="Nazareth L."/>
            <person name="Reid J."/>
            <person name="Worley K."/>
            <person name="Petrosino J."/>
            <person name="Highlander S."/>
            <person name="Gibbs R."/>
            <person name="Gibbs R."/>
        </authorList>
    </citation>
    <scope>NUCLEOTIDE SEQUENCE [LARGE SCALE GENOMIC DNA]</scope>
    <source>
        <strain evidence="1 2">ATCC 51170</strain>
    </source>
</reference>
<evidence type="ECO:0000313" key="1">
    <source>
        <dbReference type="EMBL" id="EEU12908.1"/>
    </source>
</evidence>
<sequence>MSIYIRAMAYSIVTGEEFYLCGFGGGTYTIIFLRNIDIQLNR</sequence>
<dbReference type="HOGENOM" id="CLU_3246434_0_0_9"/>
<dbReference type="Proteomes" id="UP000003821">
    <property type="component" value="Unassembled WGS sequence"/>
</dbReference>